<dbReference type="PROSITE" id="PS51846">
    <property type="entry name" value="CNNM"/>
    <property type="match status" value="1"/>
</dbReference>
<protein>
    <submittedName>
        <fullName evidence="14">Magnesium and cobalt efflux protein CorC</fullName>
    </submittedName>
</protein>
<evidence type="ECO:0000256" key="4">
    <source>
        <dbReference type="ARBA" id="ARBA00022989"/>
    </source>
</evidence>
<proteinExistence type="predicted"/>
<evidence type="ECO:0000256" key="3">
    <source>
        <dbReference type="ARBA" id="ARBA00022737"/>
    </source>
</evidence>
<keyword evidence="5 7" id="KW-0129">CBS domain</keyword>
<evidence type="ECO:0000256" key="6">
    <source>
        <dbReference type="ARBA" id="ARBA00023136"/>
    </source>
</evidence>
<feature type="transmembrane region" description="Helical" evidence="9">
    <location>
        <begin position="165"/>
        <end position="188"/>
    </location>
</feature>
<keyword evidence="4 8" id="KW-1133">Transmembrane helix</keyword>
<keyword evidence="10" id="KW-0732">Signal</keyword>
<dbReference type="PANTHER" id="PTHR22777:SF4">
    <property type="entry name" value="UPF0053 PROTEIN SLL1254"/>
    <property type="match status" value="1"/>
</dbReference>
<dbReference type="Pfam" id="PF13202">
    <property type="entry name" value="EF-hand_5"/>
    <property type="match status" value="2"/>
</dbReference>
<evidence type="ECO:0000259" key="11">
    <source>
        <dbReference type="PROSITE" id="PS50222"/>
    </source>
</evidence>
<dbReference type="Pfam" id="PF01595">
    <property type="entry name" value="CNNM"/>
    <property type="match status" value="1"/>
</dbReference>
<sequence length="466" mass="50792" precursor="true">MRLEFETTDSFNNQLRNMTRTPIILCLSFLFVAFAGDSALAAGGGAPAASPVVSAAVQAFDTNGDGQIDGAEFSEMPEAFRDLDRDGDGQLSSEDLGSGGGSYDPKDLFLCVMYALIALLFSSLCSVAEAVLLSISPSYVANLEKAGKSSAAKVKSVKSNVDRSLAAILTLNTIAHTIGSGGAGAYAAKYWGDGAVGIAMIILTLLILFVSEIIPKTIGALYWRTLAPVSASFIKFLNFILYPFIFVSELITKWLAGGHSHHGFNRDEFAALAGIGAAGGHLDEKESQILQNLFRFPDLCVEDIMTPSTVVFALQENMTAHEVLQKHEKIHFSRIPIYSENRDNITGFVLKNELLMDDIRNNGETQLKDFTKRKLNAILDKTRVSEVLEKLLDNREHILIVVDEHGGLEGVVTLEDVVETLIGIEIVDEADINVNMRKVAREKWGRRMKARGIDVNQTTTKETPES</sequence>
<dbReference type="Pfam" id="PF00571">
    <property type="entry name" value="CBS"/>
    <property type="match status" value="1"/>
</dbReference>
<dbReference type="InterPro" id="IPR000644">
    <property type="entry name" value="CBS_dom"/>
</dbReference>
<dbReference type="InterPro" id="IPR011992">
    <property type="entry name" value="EF-hand-dom_pair"/>
</dbReference>
<dbReference type="InterPro" id="IPR002550">
    <property type="entry name" value="CNNM"/>
</dbReference>
<dbReference type="InterPro" id="IPR002048">
    <property type="entry name" value="EF_hand_dom"/>
</dbReference>
<dbReference type="Gene3D" id="1.10.238.10">
    <property type="entry name" value="EF-hand"/>
    <property type="match status" value="1"/>
</dbReference>
<evidence type="ECO:0000256" key="10">
    <source>
        <dbReference type="SAM" id="SignalP"/>
    </source>
</evidence>
<evidence type="ECO:0000256" key="2">
    <source>
        <dbReference type="ARBA" id="ARBA00022692"/>
    </source>
</evidence>
<feature type="chain" id="PRO_5022853974" evidence="10">
    <location>
        <begin position="42"/>
        <end position="466"/>
    </location>
</feature>
<feature type="domain" description="EF-hand" evidence="11">
    <location>
        <begin position="48"/>
        <end position="83"/>
    </location>
</feature>
<feature type="transmembrane region" description="Helical" evidence="9">
    <location>
        <begin position="226"/>
        <end position="245"/>
    </location>
</feature>
<comment type="caution">
    <text evidence="14">The sequence shown here is derived from an EMBL/GenBank/DDBJ whole genome shotgun (WGS) entry which is preliminary data.</text>
</comment>
<dbReference type="PROSITE" id="PS51371">
    <property type="entry name" value="CBS"/>
    <property type="match status" value="2"/>
</dbReference>
<reference evidence="14 15" key="1">
    <citation type="submission" date="2019-08" db="EMBL/GenBank/DDBJ databases">
        <title>Deep-cultivation of Planctomycetes and their phenomic and genomic characterization uncovers novel biology.</title>
        <authorList>
            <person name="Wiegand S."/>
            <person name="Jogler M."/>
            <person name="Boedeker C."/>
            <person name="Pinto D."/>
            <person name="Vollmers J."/>
            <person name="Rivas-Marin E."/>
            <person name="Kohn T."/>
            <person name="Peeters S.H."/>
            <person name="Heuer A."/>
            <person name="Rast P."/>
            <person name="Oberbeckmann S."/>
            <person name="Bunk B."/>
            <person name="Jeske O."/>
            <person name="Meyerdierks A."/>
            <person name="Storesund J.E."/>
            <person name="Kallscheuer N."/>
            <person name="Luecker S."/>
            <person name="Lage O.M."/>
            <person name="Pohl T."/>
            <person name="Merkel B.J."/>
            <person name="Hornburger P."/>
            <person name="Mueller R.-W."/>
            <person name="Bruemmer F."/>
            <person name="Labrenz M."/>
            <person name="Spormann A.M."/>
            <person name="Op Den Camp H."/>
            <person name="Overmann J."/>
            <person name="Amann R."/>
            <person name="Jetten M.S.M."/>
            <person name="Mascher T."/>
            <person name="Medema M.H."/>
            <person name="Devos D.P."/>
            <person name="Kaster A.-K."/>
            <person name="Ovreas L."/>
            <person name="Rohde M."/>
            <person name="Galperin M.Y."/>
            <person name="Jogler C."/>
        </authorList>
    </citation>
    <scope>NUCLEOTIDE SEQUENCE [LARGE SCALE GENOMIC DNA]</scope>
    <source>
        <strain evidence="14 15">LF1</strain>
    </source>
</reference>
<evidence type="ECO:0000256" key="1">
    <source>
        <dbReference type="ARBA" id="ARBA00004141"/>
    </source>
</evidence>
<feature type="transmembrane region" description="Helical" evidence="9">
    <location>
        <begin position="194"/>
        <end position="214"/>
    </location>
</feature>
<dbReference type="PROSITE" id="PS00018">
    <property type="entry name" value="EF_HAND_1"/>
    <property type="match status" value="2"/>
</dbReference>
<evidence type="ECO:0000313" key="14">
    <source>
        <dbReference type="EMBL" id="KAA1258666.1"/>
    </source>
</evidence>
<dbReference type="GO" id="GO:0005509">
    <property type="term" value="F:calcium ion binding"/>
    <property type="evidence" value="ECO:0007669"/>
    <property type="project" value="InterPro"/>
</dbReference>
<dbReference type="OrthoDB" id="9798188at2"/>
<evidence type="ECO:0000256" key="9">
    <source>
        <dbReference type="SAM" id="Phobius"/>
    </source>
</evidence>
<dbReference type="InterPro" id="IPR044751">
    <property type="entry name" value="Ion_transp-like_CBS"/>
</dbReference>
<feature type="domain" description="CBS" evidence="12">
    <location>
        <begin position="305"/>
        <end position="365"/>
    </location>
</feature>
<dbReference type="CDD" id="cd04590">
    <property type="entry name" value="CBS_pair_CorC_HlyC_assoc"/>
    <property type="match status" value="1"/>
</dbReference>
<accession>A0A5B1CDK7</accession>
<feature type="transmembrane region" description="Helical" evidence="9">
    <location>
        <begin position="112"/>
        <end position="135"/>
    </location>
</feature>
<dbReference type="EMBL" id="VRLW01000001">
    <property type="protein sequence ID" value="KAA1258666.1"/>
    <property type="molecule type" value="Genomic_DNA"/>
</dbReference>
<gene>
    <name evidence="14" type="primary">corC_1</name>
    <name evidence="14" type="ORF">LF1_11880</name>
</gene>
<feature type="domain" description="CNNM transmembrane" evidence="13">
    <location>
        <begin position="104"/>
        <end position="290"/>
    </location>
</feature>
<evidence type="ECO:0000256" key="8">
    <source>
        <dbReference type="PROSITE-ProRule" id="PRU01193"/>
    </source>
</evidence>
<comment type="subcellular location">
    <subcellularLocation>
        <location evidence="1">Membrane</location>
        <topology evidence="1">Multi-pass membrane protein</topology>
    </subcellularLocation>
</comment>
<evidence type="ECO:0000256" key="5">
    <source>
        <dbReference type="ARBA" id="ARBA00023122"/>
    </source>
</evidence>
<name>A0A5B1CDK7_9BACT</name>
<dbReference type="InterPro" id="IPR046342">
    <property type="entry name" value="CBS_dom_sf"/>
</dbReference>
<dbReference type="SUPFAM" id="SSF54631">
    <property type="entry name" value="CBS-domain pair"/>
    <property type="match status" value="1"/>
</dbReference>
<dbReference type="PROSITE" id="PS50222">
    <property type="entry name" value="EF_HAND_2"/>
    <property type="match status" value="1"/>
</dbReference>
<dbReference type="SUPFAM" id="SSF47473">
    <property type="entry name" value="EF-hand"/>
    <property type="match status" value="1"/>
</dbReference>
<keyword evidence="6 8" id="KW-0472">Membrane</keyword>
<evidence type="ECO:0000256" key="7">
    <source>
        <dbReference type="PROSITE-ProRule" id="PRU00703"/>
    </source>
</evidence>
<feature type="domain" description="CBS" evidence="12">
    <location>
        <begin position="370"/>
        <end position="429"/>
    </location>
</feature>
<dbReference type="AlphaFoldDB" id="A0A5B1CDK7"/>
<keyword evidence="15" id="KW-1185">Reference proteome</keyword>
<organism evidence="14 15">
    <name type="scientific">Rubripirellula obstinata</name>
    <dbReference type="NCBI Taxonomy" id="406547"/>
    <lineage>
        <taxon>Bacteria</taxon>
        <taxon>Pseudomonadati</taxon>
        <taxon>Planctomycetota</taxon>
        <taxon>Planctomycetia</taxon>
        <taxon>Pirellulales</taxon>
        <taxon>Pirellulaceae</taxon>
        <taxon>Rubripirellula</taxon>
    </lineage>
</organism>
<dbReference type="Gene3D" id="3.10.580.10">
    <property type="entry name" value="CBS-domain"/>
    <property type="match status" value="1"/>
</dbReference>
<dbReference type="Proteomes" id="UP000322699">
    <property type="component" value="Unassembled WGS sequence"/>
</dbReference>
<keyword evidence="3" id="KW-0677">Repeat</keyword>
<dbReference type="InterPro" id="IPR018247">
    <property type="entry name" value="EF_Hand_1_Ca_BS"/>
</dbReference>
<evidence type="ECO:0000259" key="12">
    <source>
        <dbReference type="PROSITE" id="PS51371"/>
    </source>
</evidence>
<feature type="signal peptide" evidence="10">
    <location>
        <begin position="1"/>
        <end position="41"/>
    </location>
</feature>
<keyword evidence="2 8" id="KW-0812">Transmembrane</keyword>
<evidence type="ECO:0000313" key="15">
    <source>
        <dbReference type="Proteomes" id="UP000322699"/>
    </source>
</evidence>
<dbReference type="PANTHER" id="PTHR22777">
    <property type="entry name" value="HEMOLYSIN-RELATED"/>
    <property type="match status" value="1"/>
</dbReference>
<dbReference type="GO" id="GO:0005886">
    <property type="term" value="C:plasma membrane"/>
    <property type="evidence" value="ECO:0007669"/>
    <property type="project" value="TreeGrafter"/>
</dbReference>
<evidence type="ECO:0000259" key="13">
    <source>
        <dbReference type="PROSITE" id="PS51846"/>
    </source>
</evidence>